<dbReference type="EMBL" id="BGPR01005414">
    <property type="protein sequence ID" value="GBN09981.1"/>
    <property type="molecule type" value="Genomic_DNA"/>
</dbReference>
<organism evidence="1 2">
    <name type="scientific">Araneus ventricosus</name>
    <name type="common">Orbweaver spider</name>
    <name type="synonym">Epeira ventricosa</name>
    <dbReference type="NCBI Taxonomy" id="182803"/>
    <lineage>
        <taxon>Eukaryota</taxon>
        <taxon>Metazoa</taxon>
        <taxon>Ecdysozoa</taxon>
        <taxon>Arthropoda</taxon>
        <taxon>Chelicerata</taxon>
        <taxon>Arachnida</taxon>
        <taxon>Araneae</taxon>
        <taxon>Araneomorphae</taxon>
        <taxon>Entelegynae</taxon>
        <taxon>Araneoidea</taxon>
        <taxon>Araneidae</taxon>
        <taxon>Araneus</taxon>
    </lineage>
</organism>
<proteinExistence type="predicted"/>
<name>A0A4Y2L5J8_ARAVE</name>
<comment type="caution">
    <text evidence="1">The sequence shown here is derived from an EMBL/GenBank/DDBJ whole genome shotgun (WGS) entry which is preliminary data.</text>
</comment>
<dbReference type="OrthoDB" id="6437217at2759"/>
<keyword evidence="2" id="KW-1185">Reference proteome</keyword>
<dbReference type="Proteomes" id="UP000499080">
    <property type="component" value="Unassembled WGS sequence"/>
</dbReference>
<reference evidence="1 2" key="1">
    <citation type="journal article" date="2019" name="Sci. Rep.">
        <title>Orb-weaving spider Araneus ventricosus genome elucidates the spidroin gene catalogue.</title>
        <authorList>
            <person name="Kono N."/>
            <person name="Nakamura H."/>
            <person name="Ohtoshi R."/>
            <person name="Moran D.A.P."/>
            <person name="Shinohara A."/>
            <person name="Yoshida Y."/>
            <person name="Fujiwara M."/>
            <person name="Mori M."/>
            <person name="Tomita M."/>
            <person name="Arakawa K."/>
        </authorList>
    </citation>
    <scope>NUCLEOTIDE SEQUENCE [LARGE SCALE GENOMIC DNA]</scope>
</reference>
<accession>A0A4Y2L5J8</accession>
<gene>
    <name evidence="1" type="ORF">AVEN_61205_1</name>
</gene>
<evidence type="ECO:0000313" key="1">
    <source>
        <dbReference type="EMBL" id="GBN09981.1"/>
    </source>
</evidence>
<sequence>MSPTKRVAKRMRRLVTLRSRSRNLFVCKFPMRMEKIKATSKYSLVDNADFVGVKLHSETTSDYTNGEYTDMHLIYDLAGGNGRLTQRMYQEQDPRRRCPHLTTSANIDKRLRETGSFKIRRPNAGQERSVLTNLTESRVFQRFPIPCRQVQDRLLLNCVFCTKWCGRLCVLKACPPSTCRKFNSYEMTITPIG</sequence>
<evidence type="ECO:0000313" key="2">
    <source>
        <dbReference type="Proteomes" id="UP000499080"/>
    </source>
</evidence>
<dbReference type="AlphaFoldDB" id="A0A4Y2L5J8"/>
<protein>
    <submittedName>
        <fullName evidence="1">Uncharacterized protein</fullName>
    </submittedName>
</protein>